<protein>
    <submittedName>
        <fullName evidence="1">Uncharacterized protein</fullName>
    </submittedName>
</protein>
<dbReference type="Pfam" id="PF11301">
    <property type="entry name" value="DUF3103"/>
    <property type="match status" value="1"/>
</dbReference>
<evidence type="ECO:0000313" key="1">
    <source>
        <dbReference type="EMBL" id="APG04460.1"/>
    </source>
</evidence>
<name>A0A0G9H9H9_9GAMM</name>
<dbReference type="Proteomes" id="UP000182987">
    <property type="component" value="Chromosome"/>
</dbReference>
<accession>A0A0G9H9H9</accession>
<keyword evidence="2" id="KW-1185">Reference proteome</keyword>
<dbReference type="PATRIC" id="fig|1440763.5.peg.2884"/>
<dbReference type="OrthoDB" id="6190837at2"/>
<sequence length="389" mass="41699">MKRIFKAGVIGTAIALTLPTSLMAKDVTNMDEAREELARGVATLAADPAFDSALREHIAKGKASLGEVLSDVHTPSSAGTVSLLRDLERKAIELRGLTGALDALIDVRVHGVGRDAPLPATDDVWVGTVSRDPVSGARQVVAFDAAGAEHHYDLEAVPAVPMLIIESDSGAAIRAGTTVMNEILRQGGVQAAHRLAGSSHPGVSGVESDAKVEELTLLKRIYLEKDHEPDIQGDAEIFAIVSGVGKDGKPQLITKDMPWLDHDKRWYTPGMDLINWTDYGTNYVNVQLFEEDGNTNFKALAESVLVAVGDLSLLISPEAPPALIVTGVTKIANEILKAMPAVWFENSNDYVESFYVIERGGNYGTEAKPLVGARGEARMVLAPHEVKNR</sequence>
<organism evidence="1 2">
    <name type="scientific">Luteibacter rhizovicinus DSM 16549</name>
    <dbReference type="NCBI Taxonomy" id="1440763"/>
    <lineage>
        <taxon>Bacteria</taxon>
        <taxon>Pseudomonadati</taxon>
        <taxon>Pseudomonadota</taxon>
        <taxon>Gammaproteobacteria</taxon>
        <taxon>Lysobacterales</taxon>
        <taxon>Rhodanobacteraceae</taxon>
        <taxon>Luteibacter</taxon>
    </lineage>
</organism>
<dbReference type="KEGG" id="lrz:BJI69_11480"/>
<dbReference type="AlphaFoldDB" id="A0A0G9H9H9"/>
<gene>
    <name evidence="1" type="ORF">BJI69_11480</name>
</gene>
<dbReference type="RefSeq" id="WP_046968509.1">
    <property type="nucleotide sequence ID" value="NZ_CP017480.1"/>
</dbReference>
<dbReference type="InterPro" id="IPR021452">
    <property type="entry name" value="DUF3103"/>
</dbReference>
<proteinExistence type="predicted"/>
<reference evidence="2" key="1">
    <citation type="submission" date="2016-09" db="EMBL/GenBank/DDBJ databases">
        <authorList>
            <person name="Lysoe E."/>
        </authorList>
    </citation>
    <scope>NUCLEOTIDE SEQUENCE [LARGE SCALE GENOMIC DNA]</scope>
    <source>
        <strain evidence="2">LJ96T</strain>
    </source>
</reference>
<evidence type="ECO:0000313" key="2">
    <source>
        <dbReference type="Proteomes" id="UP000182987"/>
    </source>
</evidence>
<dbReference type="EMBL" id="CP017480">
    <property type="protein sequence ID" value="APG04460.1"/>
    <property type="molecule type" value="Genomic_DNA"/>
</dbReference>